<dbReference type="InterPro" id="IPR033682">
    <property type="entry name" value="PFA4"/>
</dbReference>
<protein>
    <recommendedName>
        <fullName evidence="11">Palmitoyltransferase PFA4</fullName>
        <ecNumber evidence="11">2.3.1.225</ecNumber>
    </recommendedName>
    <alternativeName>
        <fullName evidence="11">Protein S-acyltransferase</fullName>
        <shortName evidence="11">PAT</shortName>
    </alternativeName>
    <alternativeName>
        <fullName evidence="11">Protein fatty acyltransferase 4</fullName>
    </alternativeName>
</protein>
<accession>A0A0N0NRC8</accession>
<keyword evidence="16" id="KW-1185">Reference proteome</keyword>
<dbReference type="InterPro" id="IPR039859">
    <property type="entry name" value="PFA4/ZDH16/20/ERF2-like"/>
</dbReference>
<evidence type="ECO:0000256" key="1">
    <source>
        <dbReference type="ARBA" id="ARBA00004141"/>
    </source>
</evidence>
<keyword evidence="9 11" id="KW-0012">Acyltransferase</keyword>
<comment type="similarity">
    <text evidence="11">Belongs to the DHHC palmitoyltransferase family. PFA4 subfamily.</text>
</comment>
<keyword evidence="8 11" id="KW-0449">Lipoprotein</keyword>
<keyword evidence="3 11" id="KW-0812">Transmembrane</keyword>
<evidence type="ECO:0000313" key="15">
    <source>
        <dbReference type="EMBL" id="KPI44941.1"/>
    </source>
</evidence>
<proteinExistence type="inferred from homology"/>
<evidence type="ECO:0000256" key="13">
    <source>
        <dbReference type="SAM" id="MobiDB-lite"/>
    </source>
</evidence>
<comment type="subcellular location">
    <subcellularLocation>
        <location evidence="11">Endoplasmic reticulum membrane</location>
        <topology evidence="11">Multi-pass membrane protein</topology>
    </subcellularLocation>
    <subcellularLocation>
        <location evidence="1">Membrane</location>
        <topology evidence="1">Multi-pass membrane protein</topology>
    </subcellularLocation>
</comment>
<dbReference type="PROSITE" id="PS50216">
    <property type="entry name" value="DHHC"/>
    <property type="match status" value="1"/>
</dbReference>
<evidence type="ECO:0000256" key="3">
    <source>
        <dbReference type="ARBA" id="ARBA00022692"/>
    </source>
</evidence>
<evidence type="ECO:0000256" key="4">
    <source>
        <dbReference type="ARBA" id="ARBA00022824"/>
    </source>
</evidence>
<comment type="caution">
    <text evidence="11">Lacks conserved residue(s) required for the propagation of feature annotation.</text>
</comment>
<gene>
    <name evidence="11" type="primary">PFA4</name>
    <name evidence="15" type="ORF">AB675_2590</name>
</gene>
<name>A0A0N0NRC8_9EURO</name>
<dbReference type="EMBL" id="LFJN01000002">
    <property type="protein sequence ID" value="KPI44941.1"/>
    <property type="molecule type" value="Genomic_DNA"/>
</dbReference>
<feature type="transmembrane region" description="Helical" evidence="11 12">
    <location>
        <begin position="176"/>
        <end position="201"/>
    </location>
</feature>
<dbReference type="Proteomes" id="UP000038010">
    <property type="component" value="Unassembled WGS sequence"/>
</dbReference>
<dbReference type="STRING" id="1664694.A0A0N0NRC8"/>
<evidence type="ECO:0000256" key="9">
    <source>
        <dbReference type="ARBA" id="ARBA00023315"/>
    </source>
</evidence>
<comment type="domain">
    <text evidence="11 12">The DHHC domain is required for palmitoyltransferase activity.</text>
</comment>
<dbReference type="OrthoDB" id="331948at2759"/>
<evidence type="ECO:0000313" key="16">
    <source>
        <dbReference type="Proteomes" id="UP000038010"/>
    </source>
</evidence>
<organism evidence="15 16">
    <name type="scientific">Cyphellophora attinorum</name>
    <dbReference type="NCBI Taxonomy" id="1664694"/>
    <lineage>
        <taxon>Eukaryota</taxon>
        <taxon>Fungi</taxon>
        <taxon>Dikarya</taxon>
        <taxon>Ascomycota</taxon>
        <taxon>Pezizomycotina</taxon>
        <taxon>Eurotiomycetes</taxon>
        <taxon>Chaetothyriomycetidae</taxon>
        <taxon>Chaetothyriales</taxon>
        <taxon>Cyphellophoraceae</taxon>
        <taxon>Cyphellophora</taxon>
    </lineage>
</organism>
<reference evidence="15 16" key="1">
    <citation type="submission" date="2015-06" db="EMBL/GenBank/DDBJ databases">
        <title>Draft genome of the ant-associated black yeast Phialophora attae CBS 131958.</title>
        <authorList>
            <person name="Moreno L.F."/>
            <person name="Stielow B.J."/>
            <person name="de Hoog S."/>
            <person name="Vicente V.A."/>
            <person name="Weiss V.A."/>
            <person name="de Vries M."/>
            <person name="Cruz L.M."/>
            <person name="Souza E.M."/>
        </authorList>
    </citation>
    <scope>NUCLEOTIDE SEQUENCE [LARGE SCALE GENOMIC DNA]</scope>
    <source>
        <strain evidence="15 16">CBS 131958</strain>
    </source>
</reference>
<dbReference type="EC" id="2.3.1.225" evidence="11"/>
<dbReference type="InterPro" id="IPR001594">
    <property type="entry name" value="Palmitoyltrfase_DHHC"/>
</dbReference>
<evidence type="ECO:0000256" key="11">
    <source>
        <dbReference type="HAMAP-Rule" id="MF_03199"/>
    </source>
</evidence>
<keyword evidence="7 11" id="KW-0564">Palmitate</keyword>
<feature type="transmembrane region" description="Helical" evidence="11 12">
    <location>
        <begin position="140"/>
        <end position="156"/>
    </location>
</feature>
<dbReference type="Pfam" id="PF01529">
    <property type="entry name" value="DHHC"/>
    <property type="match status" value="1"/>
</dbReference>
<comment type="caution">
    <text evidence="15">The sequence shown here is derived from an EMBL/GenBank/DDBJ whole genome shotgun (WGS) entry which is preliminary data.</text>
</comment>
<dbReference type="GO" id="GO:0005789">
    <property type="term" value="C:endoplasmic reticulum membrane"/>
    <property type="evidence" value="ECO:0007669"/>
    <property type="project" value="UniProtKB-SubCell"/>
</dbReference>
<dbReference type="RefSeq" id="XP_018004904.1">
    <property type="nucleotide sequence ID" value="XM_018142574.1"/>
</dbReference>
<evidence type="ECO:0000259" key="14">
    <source>
        <dbReference type="Pfam" id="PF01529"/>
    </source>
</evidence>
<feature type="domain" description="Palmitoyltransferase DHHC" evidence="14">
    <location>
        <begin position="89"/>
        <end position="218"/>
    </location>
</feature>
<dbReference type="VEuPathDB" id="FungiDB:AB675_2590"/>
<evidence type="ECO:0000256" key="6">
    <source>
        <dbReference type="ARBA" id="ARBA00023136"/>
    </source>
</evidence>
<evidence type="ECO:0000256" key="2">
    <source>
        <dbReference type="ARBA" id="ARBA00022679"/>
    </source>
</evidence>
<evidence type="ECO:0000256" key="10">
    <source>
        <dbReference type="ARBA" id="ARBA00048048"/>
    </source>
</evidence>
<comment type="catalytic activity">
    <reaction evidence="10 11 12">
        <text>L-cysteinyl-[protein] + hexadecanoyl-CoA = S-hexadecanoyl-L-cysteinyl-[protein] + CoA</text>
        <dbReference type="Rhea" id="RHEA:36683"/>
        <dbReference type="Rhea" id="RHEA-COMP:10131"/>
        <dbReference type="Rhea" id="RHEA-COMP:11032"/>
        <dbReference type="ChEBI" id="CHEBI:29950"/>
        <dbReference type="ChEBI" id="CHEBI:57287"/>
        <dbReference type="ChEBI" id="CHEBI:57379"/>
        <dbReference type="ChEBI" id="CHEBI:74151"/>
        <dbReference type="EC" id="2.3.1.225"/>
    </reaction>
</comment>
<dbReference type="GeneID" id="28734454"/>
<dbReference type="PANTHER" id="PTHR12246">
    <property type="entry name" value="PALMITOYLTRANSFERASE ZDHHC16"/>
    <property type="match status" value="1"/>
</dbReference>
<evidence type="ECO:0000256" key="7">
    <source>
        <dbReference type="ARBA" id="ARBA00023139"/>
    </source>
</evidence>
<keyword evidence="6 11" id="KW-0472">Membrane</keyword>
<evidence type="ECO:0000256" key="12">
    <source>
        <dbReference type="RuleBase" id="RU079119"/>
    </source>
</evidence>
<feature type="compositionally biased region" description="Basic and acidic residues" evidence="13">
    <location>
        <begin position="352"/>
        <end position="366"/>
    </location>
</feature>
<comment type="function">
    <text evidence="11">Mediates the reversible addition of palmitate to target proteins, thereby regulating their membrane association and biological function.</text>
</comment>
<dbReference type="AlphaFoldDB" id="A0A0N0NRC8"/>
<evidence type="ECO:0000256" key="5">
    <source>
        <dbReference type="ARBA" id="ARBA00022989"/>
    </source>
</evidence>
<keyword evidence="5 11" id="KW-1133">Transmembrane helix</keyword>
<dbReference type="GO" id="GO:0019706">
    <property type="term" value="F:protein-cysteine S-palmitoyltransferase activity"/>
    <property type="evidence" value="ECO:0007669"/>
    <property type="project" value="UniProtKB-UniRule"/>
</dbReference>
<evidence type="ECO:0000256" key="8">
    <source>
        <dbReference type="ARBA" id="ARBA00023288"/>
    </source>
</evidence>
<keyword evidence="4 11" id="KW-0256">Endoplasmic reticulum</keyword>
<keyword evidence="2 11" id="KW-0808">Transferase</keyword>
<feature type="region of interest" description="Disordered" evidence="13">
    <location>
        <begin position="347"/>
        <end position="387"/>
    </location>
</feature>
<feature type="active site" description="S-palmitoyl cysteine intermediate" evidence="11">
    <location>
        <position position="122"/>
    </location>
</feature>
<dbReference type="HAMAP" id="MF_03199">
    <property type="entry name" value="DHHC_PAT_PFA4"/>
    <property type="match status" value="1"/>
</dbReference>
<sequence length="419" mass="48736">MSKYDNPWIAKLAIPGVSGLIAFLSYSSQYLFQYLEPGPLTRKQTYIFNTLVACIWISYGRTCLTDPGHVPEYWSRARLEDDNEHDQHQRSRYCRKCDAPKPPRSHHCKVCKRCIPKMDHHCPWTSNCVSHFTIPHFMRFLFYATAAMSQLEYFIYLRAAEIWALRDMPAIHGPGLWVLIHFFMLIVANSLTLFLVGIMLFRGIYMIATNVTTIEGWEIERHEQLLRRARALGGYLDGPDGIRVKIERHEYPYDIGIWQNMRDNMGTANILSWFWPFARGVRTDGMIFETNGFEEPGQGWPPPDPDRMPRIARSMDAEDAFTYRNGASMADEVDAFKQRQQADLARRRPFRHRFDAETDEPLHDDFLDSDEDASGEEGWADRDGNRLQDYGVEEDVEFYDDVPLAELMKRRRAPQADDG</sequence>